<keyword evidence="2" id="KW-1185">Reference proteome</keyword>
<reference evidence="1 2" key="1">
    <citation type="submission" date="2017-07" db="EMBL/GenBank/DDBJ databases">
        <title>Tamlnaduibacter salinus (Mi-7) genome sequencing.</title>
        <authorList>
            <person name="Verma A."/>
            <person name="Krishnamurthi S."/>
        </authorList>
    </citation>
    <scope>NUCLEOTIDE SEQUENCE [LARGE SCALE GENOMIC DNA]</scope>
    <source>
        <strain evidence="1 2">Mi-7</strain>
    </source>
</reference>
<organism evidence="1 2">
    <name type="scientific">Tamilnaduibacter salinus</name>
    <dbReference type="NCBI Taxonomy" id="1484056"/>
    <lineage>
        <taxon>Bacteria</taxon>
        <taxon>Pseudomonadati</taxon>
        <taxon>Pseudomonadota</taxon>
        <taxon>Gammaproteobacteria</taxon>
        <taxon>Pseudomonadales</taxon>
        <taxon>Marinobacteraceae</taxon>
        <taxon>Tamilnaduibacter</taxon>
    </lineage>
</organism>
<dbReference type="EMBL" id="NMPM01000086">
    <property type="protein sequence ID" value="PAV24978.1"/>
    <property type="molecule type" value="Genomic_DNA"/>
</dbReference>
<accession>A0A2A2I0Q4</accession>
<dbReference type="Proteomes" id="UP000218332">
    <property type="component" value="Unassembled WGS sequence"/>
</dbReference>
<evidence type="ECO:0000313" key="2">
    <source>
        <dbReference type="Proteomes" id="UP000218332"/>
    </source>
</evidence>
<sequence length="104" mass="11647">MEFVEIELTQGNINNDHLYLSSVIEFFPSDSIGGSNDNSLAPRALEVHSGISSPVRTDIAGDKKIFRRRAWVGEFFEVHNLAAGDRVVIEKTGADRYHVYPKRA</sequence>
<dbReference type="AlphaFoldDB" id="A0A2A2I0Q4"/>
<protein>
    <submittedName>
        <fullName evidence="1">Uncharacterized protein</fullName>
    </submittedName>
</protein>
<gene>
    <name evidence="1" type="ORF">CF392_13380</name>
</gene>
<evidence type="ECO:0000313" key="1">
    <source>
        <dbReference type="EMBL" id="PAV24978.1"/>
    </source>
</evidence>
<proteinExistence type="predicted"/>
<dbReference type="RefSeq" id="WP_095611958.1">
    <property type="nucleotide sequence ID" value="NZ_NMPM01000086.1"/>
</dbReference>
<comment type="caution">
    <text evidence="1">The sequence shown here is derived from an EMBL/GenBank/DDBJ whole genome shotgun (WGS) entry which is preliminary data.</text>
</comment>
<name>A0A2A2I0Q4_9GAMM</name>